<dbReference type="EMBL" id="CAHIKZ030002340">
    <property type="protein sequence ID" value="CAE1285439.1"/>
    <property type="molecule type" value="Genomic_DNA"/>
</dbReference>
<feature type="transmembrane region" description="Helical" evidence="1">
    <location>
        <begin position="127"/>
        <end position="151"/>
    </location>
</feature>
<keyword evidence="3" id="KW-1185">Reference proteome</keyword>
<accession>A0A812D0U2</accession>
<keyword evidence="1" id="KW-1133">Transmembrane helix</keyword>
<reference evidence="2" key="1">
    <citation type="submission" date="2021-01" db="EMBL/GenBank/DDBJ databases">
        <authorList>
            <person name="Li R."/>
            <person name="Bekaert M."/>
        </authorList>
    </citation>
    <scope>NUCLEOTIDE SEQUENCE</scope>
    <source>
        <strain evidence="2">Farmed</strain>
    </source>
</reference>
<evidence type="ECO:0000256" key="1">
    <source>
        <dbReference type="SAM" id="Phobius"/>
    </source>
</evidence>
<evidence type="ECO:0000313" key="3">
    <source>
        <dbReference type="Proteomes" id="UP000597762"/>
    </source>
</evidence>
<keyword evidence="1" id="KW-0472">Membrane</keyword>
<comment type="caution">
    <text evidence="2">The sequence shown here is derived from an EMBL/GenBank/DDBJ whole genome shotgun (WGS) entry which is preliminary data.</text>
</comment>
<dbReference type="Proteomes" id="UP000597762">
    <property type="component" value="Unassembled WGS sequence"/>
</dbReference>
<protein>
    <submittedName>
        <fullName evidence="2">Uncharacterized protein</fullName>
    </submittedName>
</protein>
<organism evidence="2 3">
    <name type="scientific">Acanthosepion pharaonis</name>
    <name type="common">Pharaoh cuttlefish</name>
    <name type="synonym">Sepia pharaonis</name>
    <dbReference type="NCBI Taxonomy" id="158019"/>
    <lineage>
        <taxon>Eukaryota</taxon>
        <taxon>Metazoa</taxon>
        <taxon>Spiralia</taxon>
        <taxon>Lophotrochozoa</taxon>
        <taxon>Mollusca</taxon>
        <taxon>Cephalopoda</taxon>
        <taxon>Coleoidea</taxon>
        <taxon>Decapodiformes</taxon>
        <taxon>Sepiida</taxon>
        <taxon>Sepiina</taxon>
        <taxon>Sepiidae</taxon>
        <taxon>Acanthosepion</taxon>
    </lineage>
</organism>
<feature type="transmembrane region" description="Helical" evidence="1">
    <location>
        <begin position="94"/>
        <end position="115"/>
    </location>
</feature>
<evidence type="ECO:0000313" key="2">
    <source>
        <dbReference type="EMBL" id="CAE1285439.1"/>
    </source>
</evidence>
<gene>
    <name evidence="2" type="ORF">SPHA_45432</name>
</gene>
<keyword evidence="1" id="KW-0812">Transmembrane</keyword>
<sequence length="153" mass="17940">MPLASPLFNGLHLICFRLLFQFHWLCNPLQESKWIVAVTFCHLSILLRSSPVRNLSRKRRTHVRRICRSLFSSTCSSLCFSSFLKYISQNHSSSSSLTYSFCSLFAPHVFLYDYIYLPIYFFFLDNLFFSSLFLASFVMLLFPSLILHFSAFD</sequence>
<dbReference type="AlphaFoldDB" id="A0A812D0U2"/>
<feature type="transmembrane region" description="Helical" evidence="1">
    <location>
        <begin position="32"/>
        <end position="49"/>
    </location>
</feature>
<proteinExistence type="predicted"/>
<name>A0A812D0U2_ACAPH</name>